<name>A0A939EWF5_9BACT</name>
<keyword evidence="1" id="KW-0472">Membrane</keyword>
<dbReference type="EMBL" id="JAFLQZ010000005">
    <property type="protein sequence ID" value="MBO0358281.1"/>
    <property type="molecule type" value="Genomic_DNA"/>
</dbReference>
<dbReference type="RefSeq" id="WP_206984220.1">
    <property type="nucleotide sequence ID" value="NZ_JAFLQZ010000005.1"/>
</dbReference>
<accession>A0A939EWF5</accession>
<keyword evidence="1" id="KW-0812">Transmembrane</keyword>
<protein>
    <submittedName>
        <fullName evidence="2">Uncharacterized protein</fullName>
    </submittedName>
</protein>
<proteinExistence type="predicted"/>
<reference evidence="2" key="1">
    <citation type="submission" date="2021-03" db="EMBL/GenBank/DDBJ databases">
        <authorList>
            <person name="Kim M.K."/>
        </authorList>
    </citation>
    <scope>NUCLEOTIDE SEQUENCE</scope>
    <source>
        <strain evidence="2">BT186</strain>
    </source>
</reference>
<evidence type="ECO:0000313" key="2">
    <source>
        <dbReference type="EMBL" id="MBO0358281.1"/>
    </source>
</evidence>
<dbReference type="Proteomes" id="UP000664144">
    <property type="component" value="Unassembled WGS sequence"/>
</dbReference>
<gene>
    <name evidence="2" type="ORF">J0X19_10030</name>
</gene>
<keyword evidence="1" id="KW-1133">Transmembrane helix</keyword>
<keyword evidence="3" id="KW-1185">Reference proteome</keyword>
<feature type="transmembrane region" description="Helical" evidence="1">
    <location>
        <begin position="7"/>
        <end position="25"/>
    </location>
</feature>
<evidence type="ECO:0000313" key="3">
    <source>
        <dbReference type="Proteomes" id="UP000664144"/>
    </source>
</evidence>
<sequence>MAALGTAFIYFIYSVLSGYTLYWLIQWLKPNSTVRRGGAIIRLLAGVALLAGFAGKMHYNYESGKAEHIGTYSLTSYPNCSDCTIHLYPNDKYEVRQGQQIKEHGPWRYETGDDYWIVYLNEDDQLGVGQYSY</sequence>
<feature type="transmembrane region" description="Helical" evidence="1">
    <location>
        <begin position="37"/>
        <end position="55"/>
    </location>
</feature>
<organism evidence="2 3">
    <name type="scientific">Hymenobacter telluris</name>
    <dbReference type="NCBI Taxonomy" id="2816474"/>
    <lineage>
        <taxon>Bacteria</taxon>
        <taxon>Pseudomonadati</taxon>
        <taxon>Bacteroidota</taxon>
        <taxon>Cytophagia</taxon>
        <taxon>Cytophagales</taxon>
        <taxon>Hymenobacteraceae</taxon>
        <taxon>Hymenobacter</taxon>
    </lineage>
</organism>
<dbReference type="AlphaFoldDB" id="A0A939EWF5"/>
<comment type="caution">
    <text evidence="2">The sequence shown here is derived from an EMBL/GenBank/DDBJ whole genome shotgun (WGS) entry which is preliminary data.</text>
</comment>
<evidence type="ECO:0000256" key="1">
    <source>
        <dbReference type="SAM" id="Phobius"/>
    </source>
</evidence>